<feature type="transmembrane region" description="Helical" evidence="5">
    <location>
        <begin position="104"/>
        <end position="126"/>
    </location>
</feature>
<evidence type="ECO:0000256" key="3">
    <source>
        <dbReference type="ARBA" id="ARBA00022989"/>
    </source>
</evidence>
<comment type="caution">
    <text evidence="6">The sequence shown here is derived from an EMBL/GenBank/DDBJ whole genome shotgun (WGS) entry which is preliminary data.</text>
</comment>
<dbReference type="Pfam" id="PF00335">
    <property type="entry name" value="Tetraspanin"/>
    <property type="match status" value="1"/>
</dbReference>
<evidence type="ECO:0000313" key="7">
    <source>
        <dbReference type="Proteomes" id="UP000192247"/>
    </source>
</evidence>
<proteinExistence type="predicted"/>
<dbReference type="AlphaFoldDB" id="A0A1V9Y0W5"/>
<dbReference type="STRING" id="418985.A0A1V9Y0W5"/>
<dbReference type="GO" id="GO:0016020">
    <property type="term" value="C:membrane"/>
    <property type="evidence" value="ECO:0007669"/>
    <property type="project" value="UniProtKB-SubCell"/>
</dbReference>
<evidence type="ECO:0000256" key="4">
    <source>
        <dbReference type="ARBA" id="ARBA00023136"/>
    </source>
</evidence>
<keyword evidence="4 5" id="KW-0472">Membrane</keyword>
<evidence type="ECO:0000256" key="2">
    <source>
        <dbReference type="ARBA" id="ARBA00022692"/>
    </source>
</evidence>
<keyword evidence="3 5" id="KW-1133">Transmembrane helix</keyword>
<comment type="subcellular location">
    <subcellularLocation>
        <location evidence="1">Membrane</location>
        <topology evidence="1">Multi-pass membrane protein</topology>
    </subcellularLocation>
</comment>
<organism evidence="6 7">
    <name type="scientific">Tropilaelaps mercedesae</name>
    <dbReference type="NCBI Taxonomy" id="418985"/>
    <lineage>
        <taxon>Eukaryota</taxon>
        <taxon>Metazoa</taxon>
        <taxon>Ecdysozoa</taxon>
        <taxon>Arthropoda</taxon>
        <taxon>Chelicerata</taxon>
        <taxon>Arachnida</taxon>
        <taxon>Acari</taxon>
        <taxon>Parasitiformes</taxon>
        <taxon>Mesostigmata</taxon>
        <taxon>Gamasina</taxon>
        <taxon>Dermanyssoidea</taxon>
        <taxon>Laelapidae</taxon>
        <taxon>Tropilaelaps</taxon>
    </lineage>
</organism>
<dbReference type="InterPro" id="IPR008952">
    <property type="entry name" value="Tetraspanin_EC2_sf"/>
</dbReference>
<dbReference type="InParanoid" id="A0A1V9Y0W5"/>
<evidence type="ECO:0000313" key="6">
    <source>
        <dbReference type="EMBL" id="OQR79374.1"/>
    </source>
</evidence>
<accession>A0A1V9Y0W5</accession>
<name>A0A1V9Y0W5_9ACAR</name>
<dbReference type="CDD" id="cd03127">
    <property type="entry name" value="tetraspanin_LEL"/>
    <property type="match status" value="1"/>
</dbReference>
<dbReference type="Gene3D" id="1.10.1450.10">
    <property type="entry name" value="Tetraspanin"/>
    <property type="match status" value="1"/>
</dbReference>
<dbReference type="EMBL" id="MNPL01001184">
    <property type="protein sequence ID" value="OQR79374.1"/>
    <property type="molecule type" value="Genomic_DNA"/>
</dbReference>
<gene>
    <name evidence="6" type="ORF">BIW11_02568</name>
</gene>
<dbReference type="Proteomes" id="UP000192247">
    <property type="component" value="Unassembled WGS sequence"/>
</dbReference>
<protein>
    <submittedName>
        <fullName evidence="6">CD9 antigen-like</fullName>
    </submittedName>
</protein>
<dbReference type="SUPFAM" id="SSF48652">
    <property type="entry name" value="Tetraspanin"/>
    <property type="match status" value="1"/>
</dbReference>
<dbReference type="OrthoDB" id="10051670at2759"/>
<dbReference type="InterPro" id="IPR018499">
    <property type="entry name" value="Tetraspanin/Peripherin"/>
</dbReference>
<evidence type="ECO:0000256" key="5">
    <source>
        <dbReference type="SAM" id="Phobius"/>
    </source>
</evidence>
<sequence length="135" mass="15167">MMVEIKKRLLSMKTDSNARRFMNLLQIHLGFCVIRHGHATGTLSDLPAFQMECCGSVSKNDYTENYIAIPQSCSNSRTNNIYIYGCSENLRVHLQRTGATLGGLAMALLFAQIISVCVNFLLLVNLRDEYGPKIY</sequence>
<reference evidence="6 7" key="1">
    <citation type="journal article" date="2017" name="Gigascience">
        <title>Draft genome of the honey bee ectoparasitic mite, Tropilaelaps mercedesae, is shaped by the parasitic life history.</title>
        <authorList>
            <person name="Dong X."/>
            <person name="Armstrong S.D."/>
            <person name="Xia D."/>
            <person name="Makepeace B.L."/>
            <person name="Darby A.C."/>
            <person name="Kadowaki T."/>
        </authorList>
    </citation>
    <scope>NUCLEOTIDE SEQUENCE [LARGE SCALE GENOMIC DNA]</scope>
    <source>
        <strain evidence="6">Wuxi-XJTLU</strain>
    </source>
</reference>
<evidence type="ECO:0000256" key="1">
    <source>
        <dbReference type="ARBA" id="ARBA00004141"/>
    </source>
</evidence>
<keyword evidence="7" id="KW-1185">Reference proteome</keyword>
<keyword evidence="2 5" id="KW-0812">Transmembrane</keyword>